<dbReference type="PANTHER" id="PTHR37181">
    <property type="entry name" value="F6A14.6 PROTEIN"/>
    <property type="match status" value="1"/>
</dbReference>
<keyword evidence="2" id="KW-1185">Reference proteome</keyword>
<comment type="caution">
    <text evidence="1">The sequence shown here is derived from an EMBL/GenBank/DDBJ whole genome shotgun (WGS) entry which is preliminary data.</text>
</comment>
<name>A0AAP0RIS0_LIQFO</name>
<protein>
    <submittedName>
        <fullName evidence="1">Uncharacterized protein</fullName>
    </submittedName>
</protein>
<dbReference type="AlphaFoldDB" id="A0AAP0RIS0"/>
<dbReference type="Proteomes" id="UP001415857">
    <property type="component" value="Unassembled WGS sequence"/>
</dbReference>
<evidence type="ECO:0000313" key="1">
    <source>
        <dbReference type="EMBL" id="KAK9278224.1"/>
    </source>
</evidence>
<accession>A0AAP0RIS0</accession>
<reference evidence="1 2" key="1">
    <citation type="journal article" date="2024" name="Plant J.">
        <title>Genome sequences and population genomics reveal climatic adaptation and genomic divergence between two closely related sweetgum species.</title>
        <authorList>
            <person name="Xu W.Q."/>
            <person name="Ren C.Q."/>
            <person name="Zhang X.Y."/>
            <person name="Comes H.P."/>
            <person name="Liu X.H."/>
            <person name="Li Y.G."/>
            <person name="Kettle C.J."/>
            <person name="Jalonen R."/>
            <person name="Gaisberger H."/>
            <person name="Ma Y.Z."/>
            <person name="Qiu Y.X."/>
        </authorList>
    </citation>
    <scope>NUCLEOTIDE SEQUENCE [LARGE SCALE GENOMIC DNA]</scope>
    <source>
        <strain evidence="1">Hangzhou</strain>
    </source>
</reference>
<dbReference type="EMBL" id="JBBPBK010000009">
    <property type="protein sequence ID" value="KAK9278224.1"/>
    <property type="molecule type" value="Genomic_DNA"/>
</dbReference>
<gene>
    <name evidence="1" type="ORF">L1049_027786</name>
</gene>
<evidence type="ECO:0000313" key="2">
    <source>
        <dbReference type="Proteomes" id="UP001415857"/>
    </source>
</evidence>
<dbReference type="PANTHER" id="PTHR37181:SF1">
    <property type="entry name" value="F6A14.6 PROTEIN"/>
    <property type="match status" value="1"/>
</dbReference>
<proteinExistence type="predicted"/>
<organism evidence="1 2">
    <name type="scientific">Liquidambar formosana</name>
    <name type="common">Formosan gum</name>
    <dbReference type="NCBI Taxonomy" id="63359"/>
    <lineage>
        <taxon>Eukaryota</taxon>
        <taxon>Viridiplantae</taxon>
        <taxon>Streptophyta</taxon>
        <taxon>Embryophyta</taxon>
        <taxon>Tracheophyta</taxon>
        <taxon>Spermatophyta</taxon>
        <taxon>Magnoliopsida</taxon>
        <taxon>eudicotyledons</taxon>
        <taxon>Gunneridae</taxon>
        <taxon>Pentapetalae</taxon>
        <taxon>Saxifragales</taxon>
        <taxon>Altingiaceae</taxon>
        <taxon>Liquidambar</taxon>
    </lineage>
</organism>
<sequence>MTLLELITKASANPEIILASESDYPIILNPDESLLNLEPQLKEGLNPNFLIQPVTGFQISRIDAEIIDWGQKFLKKLKRKLKNPHNFGADDFLGILNAFFEKIGKKVGISIGVDPSDNGYTCKLIEKVGFFMGREVVRLVLEACVVLEIWEVLETLIVHGLVEHSCYSNLVNSLVTKRKSDLLCVCVKHFSDLPSSDFLCVLKYFLSTPKGAYSSMVAVKKEWESEALLAIEKATDKSLKGKKIRMANDASILLMIAYDGFSVSELCLHYLIASMSLDELILTSAISKLNGVEIMALIQYLGKWLNKYERFPQAGPCPKASSMLGLKTCEWVPTVEDIVKCIGLVLDEHFSSLVLHPEFREVLRSIQGTVNSLALETRLCCSMANVIENLRTEVKG</sequence>